<dbReference type="HAMAP" id="MF_01518">
    <property type="entry name" value="Adenine_deamin"/>
    <property type="match status" value="1"/>
</dbReference>
<comment type="similarity">
    <text evidence="3">Belongs to the metallo-dependent hydrolases superfamily. Adenine deaminase family.</text>
</comment>
<gene>
    <name evidence="3" type="primary">ade</name>
    <name evidence="6" type="ORF">J2W84_006152</name>
</gene>
<dbReference type="RefSeq" id="WP_309992000.1">
    <property type="nucleotide sequence ID" value="NZ_JAVDTI010000008.1"/>
</dbReference>
<protein>
    <recommendedName>
        <fullName evidence="3">Adenine deaminase</fullName>
        <shortName evidence="3">Adenase</shortName>
        <shortName evidence="3">Adenine aminase</shortName>
        <ecNumber evidence="3">3.5.4.2</ecNumber>
    </recommendedName>
</protein>
<evidence type="ECO:0000313" key="7">
    <source>
        <dbReference type="Proteomes" id="UP001264980"/>
    </source>
</evidence>
<evidence type="ECO:0000313" key="6">
    <source>
        <dbReference type="EMBL" id="MDR6809087.1"/>
    </source>
</evidence>
<dbReference type="CDD" id="cd01295">
    <property type="entry name" value="AdeC"/>
    <property type="match status" value="1"/>
</dbReference>
<feature type="domain" description="Adenine deaminase C-terminal" evidence="5">
    <location>
        <begin position="369"/>
        <end position="536"/>
    </location>
</feature>
<organism evidence="6 7">
    <name type="scientific">Dyadobacter fermentans</name>
    <dbReference type="NCBI Taxonomy" id="94254"/>
    <lineage>
        <taxon>Bacteria</taxon>
        <taxon>Pseudomonadati</taxon>
        <taxon>Bacteroidota</taxon>
        <taxon>Cytophagia</taxon>
        <taxon>Cytophagales</taxon>
        <taxon>Spirosomataceae</taxon>
        <taxon>Dyadobacter</taxon>
    </lineage>
</organism>
<dbReference type="SUPFAM" id="SSF51556">
    <property type="entry name" value="Metallo-dependent hydrolases"/>
    <property type="match status" value="1"/>
</dbReference>
<keyword evidence="7" id="KW-1185">Reference proteome</keyword>
<dbReference type="InterPro" id="IPR026912">
    <property type="entry name" value="Adenine_deam_C"/>
</dbReference>
<dbReference type="NCBIfam" id="TIGR01178">
    <property type="entry name" value="ade"/>
    <property type="match status" value="1"/>
</dbReference>
<dbReference type="InterPro" id="IPR032466">
    <property type="entry name" value="Metal_Hydrolase"/>
</dbReference>
<evidence type="ECO:0000256" key="3">
    <source>
        <dbReference type="HAMAP-Rule" id="MF_01518"/>
    </source>
</evidence>
<feature type="domain" description="Amidohydrolase-related" evidence="4">
    <location>
        <begin position="40"/>
        <end position="320"/>
    </location>
</feature>
<evidence type="ECO:0000256" key="2">
    <source>
        <dbReference type="ARBA" id="ARBA00023211"/>
    </source>
</evidence>
<keyword evidence="2 3" id="KW-0464">Manganese</keyword>
<dbReference type="Gene3D" id="3.20.20.140">
    <property type="entry name" value="Metal-dependent hydrolases"/>
    <property type="match status" value="1"/>
</dbReference>
<dbReference type="InterPro" id="IPR006680">
    <property type="entry name" value="Amidohydro-rel"/>
</dbReference>
<proteinExistence type="inferred from homology"/>
<comment type="caution">
    <text evidence="6">The sequence shown here is derived from an EMBL/GenBank/DDBJ whole genome shotgun (WGS) entry which is preliminary data.</text>
</comment>
<evidence type="ECO:0000256" key="1">
    <source>
        <dbReference type="ARBA" id="ARBA00022801"/>
    </source>
</evidence>
<dbReference type="Pfam" id="PF13382">
    <property type="entry name" value="Adenine_deam_C"/>
    <property type="match status" value="1"/>
</dbReference>
<dbReference type="Proteomes" id="UP001264980">
    <property type="component" value="Unassembled WGS sequence"/>
</dbReference>
<reference evidence="6 7" key="1">
    <citation type="submission" date="2023-07" db="EMBL/GenBank/DDBJ databases">
        <title>Sorghum-associated microbial communities from plants grown in Nebraska, USA.</title>
        <authorList>
            <person name="Schachtman D."/>
        </authorList>
    </citation>
    <scope>NUCLEOTIDE SEQUENCE [LARGE SCALE GENOMIC DNA]</scope>
    <source>
        <strain evidence="6 7">BE57</strain>
    </source>
</reference>
<sequence length="542" mass="58948">MRANLINIFEKTILEAEIRISEKHISTIEILGPESPSLPYVLPGFTDAHVHVESSMLTPAQFARLAVVHGTIATVSDPHEIANVLGVEGVHFMIEDGKRVPFKFCFGAPSCVPATVFETAGAVVDAQQVSELLASDDIGYLAEVMNFPGVLNEDPDMMAKINWAKHYNKVIDGHAPGLRGEAAKQYAGYGISTDHECFTYAEAHEKIGYGVKILIREGSAARNFDALIPLIADFPDRVMFCSDDKHPDNLVEGHINVLVKRALALGYDLWNVLQAACINPVMHYGLDAGLLREGDAADFILIDNPEAFNILETWIDGALVAQKGTSLIPDLRSDHPNYFECEPKTAAEFIYPANNSETRIRVIEALDGQLVTNEWITQAKIIEGAMVSDLEKDVLKVVVVNRYSPAPPGIAFIRNFGLKQGALASSVAHDSHNIICIGCDDESIARAVNLIVEARGGLSAVGAGSEHLIGLPIAGLMTDRDGYEVAENYTNIDRFVKNTLGSTLKSPFMSLSFMALLVIPSLKLSDKGLFDGENFKFTALSL</sequence>
<dbReference type="PANTHER" id="PTHR11113">
    <property type="entry name" value="N-ACETYLGLUCOSAMINE-6-PHOSPHATE DEACETYLASE"/>
    <property type="match status" value="1"/>
</dbReference>
<dbReference type="GO" id="GO:0000034">
    <property type="term" value="F:adenine deaminase activity"/>
    <property type="evidence" value="ECO:0007669"/>
    <property type="project" value="UniProtKB-EC"/>
</dbReference>
<accession>A0ABU1R7A4</accession>
<evidence type="ECO:0000259" key="4">
    <source>
        <dbReference type="Pfam" id="PF01979"/>
    </source>
</evidence>
<keyword evidence="1 3" id="KW-0378">Hydrolase</keyword>
<dbReference type="EC" id="3.5.4.2" evidence="3"/>
<evidence type="ECO:0000259" key="5">
    <source>
        <dbReference type="Pfam" id="PF13382"/>
    </source>
</evidence>
<dbReference type="Pfam" id="PF01979">
    <property type="entry name" value="Amidohydro_1"/>
    <property type="match status" value="1"/>
</dbReference>
<dbReference type="InterPro" id="IPR006679">
    <property type="entry name" value="Adenine_deam"/>
</dbReference>
<dbReference type="EMBL" id="JAVDTI010000008">
    <property type="protein sequence ID" value="MDR6809087.1"/>
    <property type="molecule type" value="Genomic_DNA"/>
</dbReference>
<name>A0ABU1R7A4_9BACT</name>
<comment type="catalytic activity">
    <reaction evidence="3">
        <text>adenine + H2O + H(+) = hypoxanthine + NH4(+)</text>
        <dbReference type="Rhea" id="RHEA:23688"/>
        <dbReference type="ChEBI" id="CHEBI:15377"/>
        <dbReference type="ChEBI" id="CHEBI:15378"/>
        <dbReference type="ChEBI" id="CHEBI:16708"/>
        <dbReference type="ChEBI" id="CHEBI:17368"/>
        <dbReference type="ChEBI" id="CHEBI:28938"/>
        <dbReference type="EC" id="3.5.4.2"/>
    </reaction>
</comment>
<dbReference type="PANTHER" id="PTHR11113:SF2">
    <property type="entry name" value="ADENINE DEAMINASE"/>
    <property type="match status" value="1"/>
</dbReference>
<comment type="cofactor">
    <cofactor evidence="3">
        <name>Mn(2+)</name>
        <dbReference type="ChEBI" id="CHEBI:29035"/>
    </cofactor>
</comment>